<keyword evidence="4" id="KW-0812">Transmembrane</keyword>
<dbReference type="PIRSF" id="PIRSF002741">
    <property type="entry name" value="MppA"/>
    <property type="match status" value="1"/>
</dbReference>
<keyword evidence="4" id="KW-1133">Transmembrane helix</keyword>
<dbReference type="EMBL" id="MHLZ01000036">
    <property type="protein sequence ID" value="OGZ19341.1"/>
    <property type="molecule type" value="Genomic_DNA"/>
</dbReference>
<evidence type="ECO:0000259" key="6">
    <source>
        <dbReference type="Pfam" id="PF01471"/>
    </source>
</evidence>
<organism evidence="7 8">
    <name type="scientific">Candidatus Nealsonbacteria bacterium RIFCSPHIGHO2_01_FULL_38_55</name>
    <dbReference type="NCBI Taxonomy" id="1801664"/>
    <lineage>
        <taxon>Bacteria</taxon>
        <taxon>Candidatus Nealsoniibacteriota</taxon>
    </lineage>
</organism>
<dbReference type="Gene3D" id="3.10.105.10">
    <property type="entry name" value="Dipeptide-binding Protein, Domain 3"/>
    <property type="match status" value="2"/>
</dbReference>
<protein>
    <recommendedName>
        <fullName evidence="9">Solute-binding protein family 5 domain-containing protein</fullName>
    </recommendedName>
</protein>
<keyword evidence="2" id="KW-0813">Transport</keyword>
<dbReference type="InterPro" id="IPR030678">
    <property type="entry name" value="Peptide/Ni-bd"/>
</dbReference>
<proteinExistence type="inferred from homology"/>
<comment type="similarity">
    <text evidence="1">Belongs to the bacterial solute-binding protein 5 family.</text>
</comment>
<dbReference type="SUPFAM" id="SSF47090">
    <property type="entry name" value="PGBD-like"/>
    <property type="match status" value="1"/>
</dbReference>
<accession>A0A1G2E268</accession>
<dbReference type="Proteomes" id="UP000177360">
    <property type="component" value="Unassembled WGS sequence"/>
</dbReference>
<dbReference type="Pfam" id="PF00496">
    <property type="entry name" value="SBP_bac_5"/>
    <property type="match status" value="1"/>
</dbReference>
<dbReference type="PANTHER" id="PTHR30290:SF9">
    <property type="entry name" value="OLIGOPEPTIDE-BINDING PROTEIN APPA"/>
    <property type="match status" value="1"/>
</dbReference>
<dbReference type="GO" id="GO:1904680">
    <property type="term" value="F:peptide transmembrane transporter activity"/>
    <property type="evidence" value="ECO:0007669"/>
    <property type="project" value="TreeGrafter"/>
</dbReference>
<keyword evidence="3" id="KW-0732">Signal</keyword>
<evidence type="ECO:0000256" key="3">
    <source>
        <dbReference type="ARBA" id="ARBA00022729"/>
    </source>
</evidence>
<dbReference type="InterPro" id="IPR000914">
    <property type="entry name" value="SBP_5_dom"/>
</dbReference>
<feature type="domain" description="Peptidoglycan binding-like" evidence="6">
    <location>
        <begin position="431"/>
        <end position="473"/>
    </location>
</feature>
<dbReference type="GO" id="GO:0042597">
    <property type="term" value="C:periplasmic space"/>
    <property type="evidence" value="ECO:0007669"/>
    <property type="project" value="UniProtKB-ARBA"/>
</dbReference>
<evidence type="ECO:0008006" key="9">
    <source>
        <dbReference type="Google" id="ProtNLM"/>
    </source>
</evidence>
<evidence type="ECO:0000313" key="8">
    <source>
        <dbReference type="Proteomes" id="UP000177360"/>
    </source>
</evidence>
<keyword evidence="4" id="KW-0472">Membrane</keyword>
<dbReference type="Gene3D" id="3.90.76.10">
    <property type="entry name" value="Dipeptide-binding Protein, Domain 1"/>
    <property type="match status" value="1"/>
</dbReference>
<evidence type="ECO:0000259" key="5">
    <source>
        <dbReference type="Pfam" id="PF00496"/>
    </source>
</evidence>
<dbReference type="GO" id="GO:0015833">
    <property type="term" value="P:peptide transport"/>
    <property type="evidence" value="ECO:0007669"/>
    <property type="project" value="TreeGrafter"/>
</dbReference>
<feature type="transmembrane region" description="Helical" evidence="4">
    <location>
        <begin position="51"/>
        <end position="73"/>
    </location>
</feature>
<dbReference type="Gene3D" id="3.40.190.10">
    <property type="entry name" value="Periplasmic binding protein-like II"/>
    <property type="match status" value="2"/>
</dbReference>
<dbReference type="Pfam" id="PF01471">
    <property type="entry name" value="PG_binding_1"/>
    <property type="match status" value="1"/>
</dbReference>
<gene>
    <name evidence="7" type="ORF">A2626_01050</name>
</gene>
<comment type="caution">
    <text evidence="7">The sequence shown here is derived from an EMBL/GenBank/DDBJ whole genome shotgun (WGS) entry which is preliminary data.</text>
</comment>
<dbReference type="AlphaFoldDB" id="A0A1G2E268"/>
<dbReference type="GO" id="GO:0043190">
    <property type="term" value="C:ATP-binding cassette (ABC) transporter complex"/>
    <property type="evidence" value="ECO:0007669"/>
    <property type="project" value="InterPro"/>
</dbReference>
<evidence type="ECO:0000256" key="4">
    <source>
        <dbReference type="SAM" id="Phobius"/>
    </source>
</evidence>
<dbReference type="InterPro" id="IPR039424">
    <property type="entry name" value="SBP_5"/>
</dbReference>
<sequence>MFSFQKNKQISEPADPSSRRNVLRLFKWKIKLPKIKQWIRLPFILSTKEKLFFFSFSILFLCSFVFLSVNGYFKNTKINPARGGIYIEGVVGQPGFVNPIYADSDIDRDISQLIFSGLMKYGKNLEIIPDLVEKYEIEDNGKTYKFFLRDNLFWQDKTPLTADDIIFTIKTIQNPDFKSPFQANWVGVEAEKISENILKLKLKMPYVAFLENCVLKILPKHTMESIPAERFPFIRPIGSGPYKLKEEIKQGKDGQTKSLTLSENPYYFDEKPKISEIKFIFYDKDEDVAKAFGAGKIDGASLASPYALDEKLIRYSFPLPRYFSVFFNPEKSKVLADKQIKLALNYGTDKKSLVEKIFGSVDQALIIDSPLLPDFYGFPQPSKIYEYDLEKAKNILEQAEFKDENQNGLREKITKKEPAFVFGKELKSGSSGKDVTELQKCMVKFPEIYPEGEITGYFAKKTEEAIIRFQEKYSKEILEPWGFRSGTGIVSKTTRAKLNEICAEKTEDSLPLKISITTVDQDLMKKTAEALKEQWKALGVEVEIKTLPISRLELEVIKTREYECLLFGEVLGIIPDPLPFWHSSQKKDPGLNLAIYENKKADKLLEDIRKSADIFSQTDKFAELQNILIDDAPAVFLYSPDYIYLVAAKIKGINSEKILDPSKRFIGVENWYIKTKRVWK</sequence>
<evidence type="ECO:0000256" key="2">
    <source>
        <dbReference type="ARBA" id="ARBA00022448"/>
    </source>
</evidence>
<reference evidence="7 8" key="1">
    <citation type="journal article" date="2016" name="Nat. Commun.">
        <title>Thousands of microbial genomes shed light on interconnected biogeochemical processes in an aquifer system.</title>
        <authorList>
            <person name="Anantharaman K."/>
            <person name="Brown C.T."/>
            <person name="Hug L.A."/>
            <person name="Sharon I."/>
            <person name="Castelle C.J."/>
            <person name="Probst A.J."/>
            <person name="Thomas B.C."/>
            <person name="Singh A."/>
            <person name="Wilkins M.J."/>
            <person name="Karaoz U."/>
            <person name="Brodie E.L."/>
            <person name="Williams K.H."/>
            <person name="Hubbard S.S."/>
            <person name="Banfield J.F."/>
        </authorList>
    </citation>
    <scope>NUCLEOTIDE SEQUENCE [LARGE SCALE GENOMIC DNA]</scope>
</reference>
<dbReference type="InterPro" id="IPR036365">
    <property type="entry name" value="PGBD-like_sf"/>
</dbReference>
<dbReference type="PANTHER" id="PTHR30290">
    <property type="entry name" value="PERIPLASMIC BINDING COMPONENT OF ABC TRANSPORTER"/>
    <property type="match status" value="1"/>
</dbReference>
<dbReference type="InterPro" id="IPR002477">
    <property type="entry name" value="Peptidoglycan-bd-like"/>
</dbReference>
<feature type="domain" description="Solute-binding protein family 5" evidence="5">
    <location>
        <begin position="126"/>
        <end position="415"/>
    </location>
</feature>
<name>A0A1G2E268_9BACT</name>
<evidence type="ECO:0000313" key="7">
    <source>
        <dbReference type="EMBL" id="OGZ19341.1"/>
    </source>
</evidence>
<evidence type="ECO:0000256" key="1">
    <source>
        <dbReference type="ARBA" id="ARBA00005695"/>
    </source>
</evidence>
<dbReference type="SUPFAM" id="SSF53850">
    <property type="entry name" value="Periplasmic binding protein-like II"/>
    <property type="match status" value="2"/>
</dbReference>